<dbReference type="InterPro" id="IPR001387">
    <property type="entry name" value="Cro/C1-type_HTH"/>
</dbReference>
<gene>
    <name evidence="1" type="ORF">A1356_22860</name>
</gene>
<protein>
    <submittedName>
        <fullName evidence="1">Uncharacterized protein</fullName>
    </submittedName>
</protein>
<name>A0A291IG03_9GAMM</name>
<proteinExistence type="predicted"/>
<comment type="caution">
    <text evidence="1">The sequence shown here is derived from an EMBL/GenBank/DDBJ whole genome shotgun (WGS) entry which is preliminary data.</text>
</comment>
<keyword evidence="2" id="KW-1185">Reference proteome</keyword>
<dbReference type="CDD" id="cd00093">
    <property type="entry name" value="HTH_XRE"/>
    <property type="match status" value="1"/>
</dbReference>
<dbReference type="KEGG" id="mko:MKLM6_0827"/>
<dbReference type="SMART" id="SM00530">
    <property type="entry name" value="HTH_XRE"/>
    <property type="match status" value="1"/>
</dbReference>
<dbReference type="SUPFAM" id="SSF47413">
    <property type="entry name" value="lambda repressor-like DNA-binding domains"/>
    <property type="match status" value="1"/>
</dbReference>
<reference evidence="1 2" key="1">
    <citation type="submission" date="2016-03" db="EMBL/GenBank/DDBJ databases">
        <authorList>
            <person name="Heylen K."/>
            <person name="De Vos P."/>
            <person name="Vekeman B."/>
        </authorList>
    </citation>
    <scope>NUCLEOTIDE SEQUENCE [LARGE SCALE GENOMIC DNA]</scope>
    <source>
        <strain evidence="1 2">R-49807</strain>
    </source>
</reference>
<dbReference type="AlphaFoldDB" id="A0A291IG03"/>
<accession>A0A291IG03</accession>
<dbReference type="RefSeq" id="WP_064024557.1">
    <property type="nucleotide sequence ID" value="NZ_CP023669.1"/>
</dbReference>
<dbReference type="PROSITE" id="PS50943">
    <property type="entry name" value="HTH_CROC1"/>
    <property type="match status" value="1"/>
</dbReference>
<dbReference type="Proteomes" id="UP000077734">
    <property type="component" value="Unassembled WGS sequence"/>
</dbReference>
<dbReference type="Gene3D" id="1.10.260.40">
    <property type="entry name" value="lambda repressor-like DNA-binding domains"/>
    <property type="match status" value="1"/>
</dbReference>
<sequence length="144" mass="15987">MTIGGRIKQWRAEKGLKQDEASSLLGIPYSTYQKYEINDKKPGAYALEAFANVGININWLLTGIGSMLLKENETVSISTATPQPLDMELLQFCIEAVESELVKNDMALEPKAKADVIRLMYLYCMLDANNKQSATVARVLKLVA</sequence>
<evidence type="ECO:0000313" key="1">
    <source>
        <dbReference type="EMBL" id="OAI29798.1"/>
    </source>
</evidence>
<organism evidence="1 2">
    <name type="scientific">Methylomonas koyamae</name>
    <dbReference type="NCBI Taxonomy" id="702114"/>
    <lineage>
        <taxon>Bacteria</taxon>
        <taxon>Pseudomonadati</taxon>
        <taxon>Pseudomonadota</taxon>
        <taxon>Gammaproteobacteria</taxon>
        <taxon>Methylococcales</taxon>
        <taxon>Methylococcaceae</taxon>
        <taxon>Methylomonas</taxon>
    </lineage>
</organism>
<dbReference type="InterPro" id="IPR010982">
    <property type="entry name" value="Lambda_DNA-bd_dom_sf"/>
</dbReference>
<dbReference type="GO" id="GO:0003677">
    <property type="term" value="F:DNA binding"/>
    <property type="evidence" value="ECO:0007669"/>
    <property type="project" value="InterPro"/>
</dbReference>
<dbReference type="Pfam" id="PF01381">
    <property type="entry name" value="HTH_3"/>
    <property type="match status" value="1"/>
</dbReference>
<evidence type="ECO:0000313" key="2">
    <source>
        <dbReference type="Proteomes" id="UP000077734"/>
    </source>
</evidence>
<dbReference type="EMBL" id="LUUL01000025">
    <property type="protein sequence ID" value="OAI29798.1"/>
    <property type="molecule type" value="Genomic_DNA"/>
</dbReference>